<comment type="caution">
    <text evidence="2">The sequence shown here is derived from an EMBL/GenBank/DDBJ whole genome shotgun (WGS) entry which is preliminary data.</text>
</comment>
<keyword evidence="1" id="KW-1133">Transmembrane helix</keyword>
<gene>
    <name evidence="2" type="ORF">BSL78_02158</name>
</gene>
<organism evidence="2 3">
    <name type="scientific">Stichopus japonicus</name>
    <name type="common">Sea cucumber</name>
    <dbReference type="NCBI Taxonomy" id="307972"/>
    <lineage>
        <taxon>Eukaryota</taxon>
        <taxon>Metazoa</taxon>
        <taxon>Echinodermata</taxon>
        <taxon>Eleutherozoa</taxon>
        <taxon>Echinozoa</taxon>
        <taxon>Holothuroidea</taxon>
        <taxon>Aspidochirotacea</taxon>
        <taxon>Aspidochirotida</taxon>
        <taxon>Stichopodidae</taxon>
        <taxon>Apostichopus</taxon>
    </lineage>
</organism>
<sequence length="72" mass="8011">MRSWRKFLIKMALIESASLNSLDNLDDVPHETEGELVGRTQETRNWGGMIISIIVIILICATIVTVAVIVSE</sequence>
<evidence type="ECO:0000256" key="1">
    <source>
        <dbReference type="SAM" id="Phobius"/>
    </source>
</evidence>
<keyword evidence="3" id="KW-1185">Reference proteome</keyword>
<evidence type="ECO:0000313" key="2">
    <source>
        <dbReference type="EMBL" id="PIK60983.1"/>
    </source>
</evidence>
<reference evidence="2 3" key="1">
    <citation type="journal article" date="2017" name="PLoS Biol.">
        <title>The sea cucumber genome provides insights into morphological evolution and visceral regeneration.</title>
        <authorList>
            <person name="Zhang X."/>
            <person name="Sun L."/>
            <person name="Yuan J."/>
            <person name="Sun Y."/>
            <person name="Gao Y."/>
            <person name="Zhang L."/>
            <person name="Li S."/>
            <person name="Dai H."/>
            <person name="Hamel J.F."/>
            <person name="Liu C."/>
            <person name="Yu Y."/>
            <person name="Liu S."/>
            <person name="Lin W."/>
            <person name="Guo K."/>
            <person name="Jin S."/>
            <person name="Xu P."/>
            <person name="Storey K.B."/>
            <person name="Huan P."/>
            <person name="Zhang T."/>
            <person name="Zhou Y."/>
            <person name="Zhang J."/>
            <person name="Lin C."/>
            <person name="Li X."/>
            <person name="Xing L."/>
            <person name="Huo D."/>
            <person name="Sun M."/>
            <person name="Wang L."/>
            <person name="Mercier A."/>
            <person name="Li F."/>
            <person name="Yang H."/>
            <person name="Xiang J."/>
        </authorList>
    </citation>
    <scope>NUCLEOTIDE SEQUENCE [LARGE SCALE GENOMIC DNA]</scope>
    <source>
        <strain evidence="2">Shaxun</strain>
        <tissue evidence="2">Muscle</tissue>
    </source>
</reference>
<feature type="transmembrane region" description="Helical" evidence="1">
    <location>
        <begin position="49"/>
        <end position="70"/>
    </location>
</feature>
<evidence type="ECO:0000313" key="3">
    <source>
        <dbReference type="Proteomes" id="UP000230750"/>
    </source>
</evidence>
<accession>A0A2G8LL66</accession>
<dbReference type="EMBL" id="MRZV01000044">
    <property type="protein sequence ID" value="PIK60983.1"/>
    <property type="molecule type" value="Genomic_DNA"/>
</dbReference>
<dbReference type="Proteomes" id="UP000230750">
    <property type="component" value="Unassembled WGS sequence"/>
</dbReference>
<keyword evidence="1" id="KW-0812">Transmembrane</keyword>
<protein>
    <submittedName>
        <fullName evidence="2">Uncharacterized protein</fullName>
    </submittedName>
</protein>
<name>A0A2G8LL66_STIJA</name>
<keyword evidence="1" id="KW-0472">Membrane</keyword>
<proteinExistence type="predicted"/>
<feature type="non-terminal residue" evidence="2">
    <location>
        <position position="72"/>
    </location>
</feature>
<dbReference type="AlphaFoldDB" id="A0A2G8LL66"/>